<evidence type="ECO:0000256" key="7">
    <source>
        <dbReference type="ARBA" id="ARBA00034808"/>
    </source>
</evidence>
<evidence type="ECO:0000256" key="2">
    <source>
        <dbReference type="ARBA" id="ARBA00022801"/>
    </source>
</evidence>
<dbReference type="GO" id="GO:0003677">
    <property type="term" value="F:DNA binding"/>
    <property type="evidence" value="ECO:0007669"/>
    <property type="project" value="InterPro"/>
</dbReference>
<dbReference type="PROSITE" id="PS51198">
    <property type="entry name" value="UVRD_HELICASE_ATP_BIND"/>
    <property type="match status" value="1"/>
</dbReference>
<dbReference type="GO" id="GO:0000725">
    <property type="term" value="P:recombinational repair"/>
    <property type="evidence" value="ECO:0007669"/>
    <property type="project" value="TreeGrafter"/>
</dbReference>
<dbReference type="GO" id="GO:0005524">
    <property type="term" value="F:ATP binding"/>
    <property type="evidence" value="ECO:0007669"/>
    <property type="project" value="UniProtKB-UniRule"/>
</dbReference>
<dbReference type="Pfam" id="PF13361">
    <property type="entry name" value="UvrD_C"/>
    <property type="match status" value="1"/>
</dbReference>
<dbReference type="InterPro" id="IPR027417">
    <property type="entry name" value="P-loop_NTPase"/>
</dbReference>
<dbReference type="GO" id="GO:0016787">
    <property type="term" value="F:hydrolase activity"/>
    <property type="evidence" value="ECO:0007669"/>
    <property type="project" value="UniProtKB-UniRule"/>
</dbReference>
<evidence type="ECO:0000256" key="5">
    <source>
        <dbReference type="ARBA" id="ARBA00023235"/>
    </source>
</evidence>
<dbReference type="Pfam" id="PF00580">
    <property type="entry name" value="UvrD-helicase"/>
    <property type="match status" value="1"/>
</dbReference>
<gene>
    <name evidence="11" type="ORF">PVNG_02340</name>
</gene>
<dbReference type="Proteomes" id="UP000053239">
    <property type="component" value="Unassembled WGS sequence"/>
</dbReference>
<evidence type="ECO:0000256" key="9">
    <source>
        <dbReference type="PROSITE-ProRule" id="PRU00560"/>
    </source>
</evidence>
<keyword evidence="5" id="KW-0413">Isomerase</keyword>
<evidence type="ECO:0000259" key="10">
    <source>
        <dbReference type="PROSITE" id="PS51198"/>
    </source>
</evidence>
<dbReference type="SUPFAM" id="SSF52540">
    <property type="entry name" value="P-loop containing nucleoside triphosphate hydrolases"/>
    <property type="match status" value="1"/>
</dbReference>
<keyword evidence="3 9" id="KW-0347">Helicase</keyword>
<evidence type="ECO:0000313" key="11">
    <source>
        <dbReference type="EMBL" id="KMZ96202.1"/>
    </source>
</evidence>
<comment type="caution">
    <text evidence="9">Lacks conserved residue(s) required for the propagation of feature annotation.</text>
</comment>
<dbReference type="InterPro" id="IPR014017">
    <property type="entry name" value="DNA_helicase_UvrD-like_C"/>
</dbReference>
<dbReference type="AlphaFoldDB" id="A0A0J9TN66"/>
<keyword evidence="1 9" id="KW-0547">Nucleotide-binding</keyword>
<name>A0A0J9TN66_PLAVI</name>
<dbReference type="InterPro" id="IPR000212">
    <property type="entry name" value="DNA_helicase_UvrD/REP"/>
</dbReference>
<protein>
    <recommendedName>
        <fullName evidence="7">DNA 3'-5' helicase</fullName>
        <ecNumber evidence="7">5.6.2.4</ecNumber>
    </recommendedName>
</protein>
<dbReference type="PANTHER" id="PTHR11070">
    <property type="entry name" value="UVRD / RECB / PCRA DNA HELICASE FAMILY MEMBER"/>
    <property type="match status" value="1"/>
</dbReference>
<dbReference type="InterPro" id="IPR014016">
    <property type="entry name" value="UvrD-like_ATP-bd"/>
</dbReference>
<dbReference type="Gene3D" id="3.40.50.300">
    <property type="entry name" value="P-loop containing nucleotide triphosphate hydrolases"/>
    <property type="match status" value="2"/>
</dbReference>
<evidence type="ECO:0000256" key="3">
    <source>
        <dbReference type="ARBA" id="ARBA00022806"/>
    </source>
</evidence>
<sequence length="172" mass="20253">MFLRTSDIPREAYRLLKFHISARRKHLQRYKYLLFDEFQDIDPYLYEILKMFSEIQGKLFVVGDPNQSIYEFRGSMPIPFINLQRSLNPKVLKMSLNYRSSPEVIEFANNLISHNNQGDFQNNLTSMQGPEGPVEFIHKEKSSELDDFIVSKLREIQEKALDETVAVLFRSN</sequence>
<organism evidence="11 12">
    <name type="scientific">Plasmodium vivax North Korean</name>
    <dbReference type="NCBI Taxonomy" id="1035514"/>
    <lineage>
        <taxon>Eukaryota</taxon>
        <taxon>Sar</taxon>
        <taxon>Alveolata</taxon>
        <taxon>Apicomplexa</taxon>
        <taxon>Aconoidasida</taxon>
        <taxon>Haemosporida</taxon>
        <taxon>Plasmodiidae</taxon>
        <taxon>Plasmodium</taxon>
        <taxon>Plasmodium (Plasmodium)</taxon>
    </lineage>
</organism>
<reference evidence="11 12" key="1">
    <citation type="submission" date="2011-09" db="EMBL/GenBank/DDBJ databases">
        <title>The Genome Sequence of Plasmodium vivax North Korean.</title>
        <authorList>
            <consortium name="The Broad Institute Genome Sequencing Platform"/>
            <consortium name="The Broad Institute Genome Sequencing Center for Infectious Disease"/>
            <person name="Neafsey D."/>
            <person name="Carlton J."/>
            <person name="Barnwell J."/>
            <person name="Collins W."/>
            <person name="Escalante A."/>
            <person name="Mullikin J."/>
            <person name="Saul A."/>
            <person name="Guigo R."/>
            <person name="Camara F."/>
            <person name="Young S.K."/>
            <person name="Zeng Q."/>
            <person name="Gargeya S."/>
            <person name="Fitzgerald M."/>
            <person name="Haas B."/>
            <person name="Abouelleil A."/>
            <person name="Alvarado L."/>
            <person name="Arachchi H.M."/>
            <person name="Berlin A."/>
            <person name="Brown A."/>
            <person name="Chapman S.B."/>
            <person name="Chen Z."/>
            <person name="Dunbar C."/>
            <person name="Freedman E."/>
            <person name="Gearin G."/>
            <person name="Gellesch M."/>
            <person name="Goldberg J."/>
            <person name="Griggs A."/>
            <person name="Gujja S."/>
            <person name="Heiman D."/>
            <person name="Howarth C."/>
            <person name="Larson L."/>
            <person name="Lui A."/>
            <person name="MacDonald P.J.P."/>
            <person name="Montmayeur A."/>
            <person name="Murphy C."/>
            <person name="Neiman D."/>
            <person name="Pearson M."/>
            <person name="Priest M."/>
            <person name="Roberts A."/>
            <person name="Saif S."/>
            <person name="Shea T."/>
            <person name="Shenoy N."/>
            <person name="Sisk P."/>
            <person name="Stolte C."/>
            <person name="Sykes S."/>
            <person name="Wortman J."/>
            <person name="Nusbaum C."/>
            <person name="Birren B."/>
        </authorList>
    </citation>
    <scope>NUCLEOTIDE SEQUENCE [LARGE SCALE GENOMIC DNA]</scope>
    <source>
        <strain evidence="11 12">North Korean</strain>
    </source>
</reference>
<dbReference type="GO" id="GO:0043138">
    <property type="term" value="F:3'-5' DNA helicase activity"/>
    <property type="evidence" value="ECO:0007669"/>
    <property type="project" value="UniProtKB-EC"/>
</dbReference>
<keyword evidence="4 9" id="KW-0067">ATP-binding</keyword>
<dbReference type="EC" id="5.6.2.4" evidence="7"/>
<evidence type="ECO:0000256" key="6">
    <source>
        <dbReference type="ARBA" id="ARBA00034617"/>
    </source>
</evidence>
<dbReference type="EMBL" id="KQ235637">
    <property type="protein sequence ID" value="KMZ96202.1"/>
    <property type="molecule type" value="Genomic_DNA"/>
</dbReference>
<evidence type="ECO:0000256" key="4">
    <source>
        <dbReference type="ARBA" id="ARBA00022840"/>
    </source>
</evidence>
<comment type="catalytic activity">
    <reaction evidence="8">
        <text>ATP + H2O = ADP + phosphate + H(+)</text>
        <dbReference type="Rhea" id="RHEA:13065"/>
        <dbReference type="ChEBI" id="CHEBI:15377"/>
        <dbReference type="ChEBI" id="CHEBI:15378"/>
        <dbReference type="ChEBI" id="CHEBI:30616"/>
        <dbReference type="ChEBI" id="CHEBI:43474"/>
        <dbReference type="ChEBI" id="CHEBI:456216"/>
        <dbReference type="EC" id="5.6.2.4"/>
    </reaction>
</comment>
<accession>A0A0J9TN66</accession>
<feature type="domain" description="UvrD-like helicase ATP-binding" evidence="10">
    <location>
        <begin position="1"/>
        <end position="101"/>
    </location>
</feature>
<evidence type="ECO:0000256" key="1">
    <source>
        <dbReference type="ARBA" id="ARBA00022741"/>
    </source>
</evidence>
<keyword evidence="2 9" id="KW-0378">Hydrolase</keyword>
<evidence type="ECO:0000256" key="8">
    <source>
        <dbReference type="ARBA" id="ARBA00048988"/>
    </source>
</evidence>
<dbReference type="PANTHER" id="PTHR11070:SF2">
    <property type="entry name" value="ATP-DEPENDENT DNA HELICASE SRS2"/>
    <property type="match status" value="1"/>
</dbReference>
<proteinExistence type="predicted"/>
<comment type="catalytic activity">
    <reaction evidence="6">
        <text>Couples ATP hydrolysis with the unwinding of duplex DNA by translocating in the 3'-5' direction.</text>
        <dbReference type="EC" id="5.6.2.4"/>
    </reaction>
</comment>
<evidence type="ECO:0000313" key="12">
    <source>
        <dbReference type="Proteomes" id="UP000053239"/>
    </source>
</evidence>